<sequence length="603" mass="67262">MSESDKSLLKHLRILSHGFSLDPDNGPARSSRRVIQEFRPKQDWADWSKGDPKAPSDSHNVKPIDGERMIEDEYSETRLDAYYANLGWPLLVSPFPRPWSVSGAMLQAPSGRWATRRMLIKMWSINLGVNDLTPADAYVDAIERALECPNDTSRIRALEEVFALWGDVIPVAAIVGSTIVATGELSSDTNFDSFPSAIAPQNQTNFGSLNDFIDTQLQIQDRFESALKYHITGSRPDILFREGLESWLKSIENTQEWEIIKVTRVIQITDILDPTIQGKIKELYSNCSIPLRSPPVGVSPQFGFDITGNGLCPIQRVDIGFSDVCIKSISIIYAGGSVAGPFGRPEGATRFDRFDLSGGEYIAGIFVWPTDHFIASLQLVKNTGYVSPIYGAMRGITQPPCLLSENGKALGGLAGGYDTTGITQLQAVWRNDIQVNDYRYTRTVFVGGQDGEFWNDLRFIGDRFSARISKITTRSSGAGYLGSIQITYTSLVGGYPSCQESPVHGTEDGPITTWTLEDGEYITEIRGSHDGTSICQFWFTTNRCNRKPRFIKTLILYSDALTLKNRQLLAGRVDILALLIPRRYLRKEIKWPYTIWLGKVLRA</sequence>
<organism evidence="3 4">
    <name type="scientific">Rhizoctonia solani</name>
    <dbReference type="NCBI Taxonomy" id="456999"/>
    <lineage>
        <taxon>Eukaryota</taxon>
        <taxon>Fungi</taxon>
        <taxon>Dikarya</taxon>
        <taxon>Basidiomycota</taxon>
        <taxon>Agaricomycotina</taxon>
        <taxon>Agaricomycetes</taxon>
        <taxon>Cantharellales</taxon>
        <taxon>Ceratobasidiaceae</taxon>
        <taxon>Rhizoctonia</taxon>
    </lineage>
</organism>
<comment type="caution">
    <text evidence="3">The sequence shown here is derived from an EMBL/GenBank/DDBJ whole genome shotgun (WGS) entry which is preliminary data.</text>
</comment>
<feature type="region of interest" description="Disordered" evidence="1">
    <location>
        <begin position="40"/>
        <end position="64"/>
    </location>
</feature>
<feature type="domain" description="Jacalin-type lectin" evidence="2">
    <location>
        <begin position="290"/>
        <end position="431"/>
    </location>
</feature>
<dbReference type="InterPro" id="IPR054586">
    <property type="entry name" value="MACPF_1_fungal"/>
</dbReference>
<evidence type="ECO:0000313" key="4">
    <source>
        <dbReference type="Proteomes" id="UP000663888"/>
    </source>
</evidence>
<dbReference type="Proteomes" id="UP000663888">
    <property type="component" value="Unassembled WGS sequence"/>
</dbReference>
<dbReference type="InterPro" id="IPR001229">
    <property type="entry name" value="Jacalin-like_lectin_dom"/>
</dbReference>
<protein>
    <recommendedName>
        <fullName evidence="2">Jacalin-type lectin domain-containing protein</fullName>
    </recommendedName>
</protein>
<dbReference type="SUPFAM" id="SSF51101">
    <property type="entry name" value="Mannose-binding lectins"/>
    <property type="match status" value="2"/>
</dbReference>
<dbReference type="PROSITE" id="PS51752">
    <property type="entry name" value="JACALIN_LECTIN"/>
    <property type="match status" value="1"/>
</dbReference>
<gene>
    <name evidence="3" type="ORF">RDB_LOCUS115251</name>
</gene>
<accession>A0A8H3C6Q2</accession>
<dbReference type="Pfam" id="PF01419">
    <property type="entry name" value="Jacalin"/>
    <property type="match status" value="1"/>
</dbReference>
<reference evidence="3" key="1">
    <citation type="submission" date="2021-01" db="EMBL/GenBank/DDBJ databases">
        <authorList>
            <person name="Kaushik A."/>
        </authorList>
    </citation>
    <scope>NUCLEOTIDE SEQUENCE</scope>
    <source>
        <strain evidence="3">AG4-R118</strain>
    </source>
</reference>
<evidence type="ECO:0000259" key="2">
    <source>
        <dbReference type="PROSITE" id="PS51752"/>
    </source>
</evidence>
<evidence type="ECO:0000256" key="1">
    <source>
        <dbReference type="SAM" id="MobiDB-lite"/>
    </source>
</evidence>
<dbReference type="EMBL" id="CAJMWX010001217">
    <property type="protein sequence ID" value="CAE6475232.1"/>
    <property type="molecule type" value="Genomic_DNA"/>
</dbReference>
<evidence type="ECO:0000313" key="3">
    <source>
        <dbReference type="EMBL" id="CAE6475232.1"/>
    </source>
</evidence>
<dbReference type="AlphaFoldDB" id="A0A8H3C6Q2"/>
<name>A0A8H3C6Q2_9AGAM</name>
<proteinExistence type="predicted"/>
<dbReference type="Pfam" id="PF22693">
    <property type="entry name" value="MACPF_1"/>
    <property type="match status" value="1"/>
</dbReference>
<dbReference type="InterPro" id="IPR036404">
    <property type="entry name" value="Jacalin-like_lectin_dom_sf"/>
</dbReference>
<dbReference type="Gene3D" id="2.100.10.30">
    <property type="entry name" value="Jacalin-like lectin domain"/>
    <property type="match status" value="2"/>
</dbReference>